<dbReference type="PANTHER" id="PTHR12270">
    <property type="entry name" value="GLYCOSYLTRANSFERASE-RELATED"/>
    <property type="match status" value="1"/>
</dbReference>
<evidence type="ECO:0000256" key="3">
    <source>
        <dbReference type="ARBA" id="ARBA00022968"/>
    </source>
</evidence>
<evidence type="ECO:0000256" key="4">
    <source>
        <dbReference type="ARBA" id="ARBA00022989"/>
    </source>
</evidence>
<evidence type="ECO:0000256" key="2">
    <source>
        <dbReference type="ARBA" id="ARBA00022692"/>
    </source>
</evidence>
<sequence>MAVAVSGNLCTCLLRYFVLAFLASSVLFTTASFLFPNLSSEDLRKNAAGLIQRGAGAAGVSAGSLSWIDSQSPTFEVASIKYSQQKMTIRPVSHGAAIKQQQDSSNQALVDEDFYLSKVYSTAMQPSKVIPYYFRAEGTFDKEEVTITTLITENRFGVFTKLVRNYQGPISVCFWIRDDETKDQHFAALHDLFESEPLFKKYVDLHVVVDKFDFQLNMWRNVARLFARTDYFMLLDVDFHICTNLRKHLRESPEAMKLLRGGSALVLPAFEYTHEEDGVDSATFPKEKGAVEKLVKDKKLMAFHSAKFVPGHGASDYPRWYTTTEEIYQVTKFNFKYEPYVILKKEGTPWCDERFVGYGANKAACLYEIYISGIDYYVLPKDFLIHQSHAYLESKRSGGRKLNAELYTAFRDELCLRYAKAMYFADQLESPKAHNMLTECSNLKGFKAALEAFPQMWKTKPALASS</sequence>
<dbReference type="GO" id="GO:0015020">
    <property type="term" value="F:glucuronosyltransferase activity"/>
    <property type="evidence" value="ECO:0007669"/>
    <property type="project" value="TreeGrafter"/>
</dbReference>
<evidence type="ECO:0008006" key="10">
    <source>
        <dbReference type="Google" id="ProtNLM"/>
    </source>
</evidence>
<dbReference type="GO" id="GO:0016020">
    <property type="term" value="C:membrane"/>
    <property type="evidence" value="ECO:0007669"/>
    <property type="project" value="UniProtKB-SubCell"/>
</dbReference>
<gene>
    <name evidence="8" type="ORF">KVV02_002899</name>
</gene>
<dbReference type="Pfam" id="PF13896">
    <property type="entry name" value="Glyco_transf_49"/>
    <property type="match status" value="2"/>
</dbReference>
<dbReference type="PANTHER" id="PTHR12270:SF25">
    <property type="entry name" value="GLYCOSYLTRANSFERASE-LIKE PROTEIN LARGE"/>
    <property type="match status" value="1"/>
</dbReference>
<evidence type="ECO:0000313" key="9">
    <source>
        <dbReference type="Proteomes" id="UP000717515"/>
    </source>
</evidence>
<evidence type="ECO:0000256" key="6">
    <source>
        <dbReference type="ARBA" id="ARBA00023180"/>
    </source>
</evidence>
<keyword evidence="6" id="KW-0325">Glycoprotein</keyword>
<evidence type="ECO:0000256" key="5">
    <source>
        <dbReference type="ARBA" id="ARBA00023136"/>
    </source>
</evidence>
<evidence type="ECO:0000256" key="1">
    <source>
        <dbReference type="ARBA" id="ARBA00004606"/>
    </source>
</evidence>
<keyword evidence="5 7" id="KW-0472">Membrane</keyword>
<comment type="subcellular location">
    <subcellularLocation>
        <location evidence="1">Membrane</location>
        <topology evidence="1">Single-pass type II membrane protein</topology>
    </subcellularLocation>
</comment>
<accession>A0A9P8A9D5</accession>
<reference evidence="8" key="1">
    <citation type="submission" date="2021-07" db="EMBL/GenBank/DDBJ databases">
        <title>Draft genome of Mortierella alpina, strain LL118, isolated from an aspen leaf litter sample.</title>
        <authorList>
            <person name="Yang S."/>
            <person name="Vinatzer B.A."/>
        </authorList>
    </citation>
    <scope>NUCLEOTIDE SEQUENCE</scope>
    <source>
        <strain evidence="8">LL118</strain>
    </source>
</reference>
<evidence type="ECO:0000256" key="7">
    <source>
        <dbReference type="SAM" id="Phobius"/>
    </source>
</evidence>
<keyword evidence="3" id="KW-0735">Signal-anchor</keyword>
<dbReference type="AlphaFoldDB" id="A0A9P8A9D5"/>
<protein>
    <recommendedName>
        <fullName evidence="10">Glycosyltransferase family 49 protein</fullName>
    </recommendedName>
</protein>
<dbReference type="EMBL" id="JAIFTL010000015">
    <property type="protein sequence ID" value="KAG9326703.1"/>
    <property type="molecule type" value="Genomic_DNA"/>
</dbReference>
<dbReference type="Proteomes" id="UP000717515">
    <property type="component" value="Unassembled WGS sequence"/>
</dbReference>
<proteinExistence type="predicted"/>
<name>A0A9P8A9D5_MORAP</name>
<dbReference type="InterPro" id="IPR051292">
    <property type="entry name" value="Xyl/GlcA_transferase"/>
</dbReference>
<dbReference type="GO" id="GO:0042285">
    <property type="term" value="F:xylosyltransferase activity"/>
    <property type="evidence" value="ECO:0007669"/>
    <property type="project" value="TreeGrafter"/>
</dbReference>
<feature type="transmembrane region" description="Helical" evidence="7">
    <location>
        <begin position="12"/>
        <end position="35"/>
    </location>
</feature>
<dbReference type="GO" id="GO:0035269">
    <property type="term" value="P:protein O-linked glycosylation via mannose"/>
    <property type="evidence" value="ECO:0007669"/>
    <property type="project" value="TreeGrafter"/>
</dbReference>
<keyword evidence="2 7" id="KW-0812">Transmembrane</keyword>
<evidence type="ECO:0000313" key="8">
    <source>
        <dbReference type="EMBL" id="KAG9326703.1"/>
    </source>
</evidence>
<organism evidence="8 9">
    <name type="scientific">Mortierella alpina</name>
    <name type="common">Oleaginous fungus</name>
    <name type="synonym">Mortierella renispora</name>
    <dbReference type="NCBI Taxonomy" id="64518"/>
    <lineage>
        <taxon>Eukaryota</taxon>
        <taxon>Fungi</taxon>
        <taxon>Fungi incertae sedis</taxon>
        <taxon>Mucoromycota</taxon>
        <taxon>Mortierellomycotina</taxon>
        <taxon>Mortierellomycetes</taxon>
        <taxon>Mortierellales</taxon>
        <taxon>Mortierellaceae</taxon>
        <taxon>Mortierella</taxon>
    </lineage>
</organism>
<comment type="caution">
    <text evidence="8">The sequence shown here is derived from an EMBL/GenBank/DDBJ whole genome shotgun (WGS) entry which is preliminary data.</text>
</comment>
<keyword evidence="4 7" id="KW-1133">Transmembrane helix</keyword>